<keyword evidence="3" id="KW-1185">Reference proteome</keyword>
<reference evidence="2 3" key="1">
    <citation type="submission" date="2024-11" db="EMBL/GenBank/DDBJ databases">
        <title>Chromosome-level genome assembly of the freshwater bivalve Anodonta woodiana.</title>
        <authorList>
            <person name="Chen X."/>
        </authorList>
    </citation>
    <scope>NUCLEOTIDE SEQUENCE [LARGE SCALE GENOMIC DNA]</scope>
    <source>
        <strain evidence="2">MN2024</strain>
        <tissue evidence="2">Gills</tissue>
    </source>
</reference>
<feature type="compositionally biased region" description="Basic and acidic residues" evidence="1">
    <location>
        <begin position="45"/>
        <end position="66"/>
    </location>
</feature>
<name>A0ABD3XYC1_SINWO</name>
<dbReference type="AlphaFoldDB" id="A0ABD3XYC1"/>
<proteinExistence type="predicted"/>
<sequence>MKEAGEKVLGYINNRKTEWISEETWTRIEERRHIKKRLSDSNSPRLKDKISKEYRGKDKEVKKSARKDMSEYTERLVKEAEVAAGKKYMKTVYQNTKTLKGDYNQHYDLPVRDEVGAYVTVEQDKLERWKKHFECILNRPDPPVLADIPESVEDLDINCDDITVEEVKQAIHNLKNGKAPDDDGVCP</sequence>
<feature type="region of interest" description="Disordered" evidence="1">
    <location>
        <begin position="36"/>
        <end position="66"/>
    </location>
</feature>
<evidence type="ECO:0000313" key="3">
    <source>
        <dbReference type="Proteomes" id="UP001634394"/>
    </source>
</evidence>
<gene>
    <name evidence="2" type="ORF">ACJMK2_002338</name>
</gene>
<dbReference type="Proteomes" id="UP001634394">
    <property type="component" value="Unassembled WGS sequence"/>
</dbReference>
<dbReference type="EMBL" id="JBJQND010000001">
    <property type="protein sequence ID" value="KAL3890038.1"/>
    <property type="molecule type" value="Genomic_DNA"/>
</dbReference>
<protein>
    <submittedName>
        <fullName evidence="2">Uncharacterized protein</fullName>
    </submittedName>
</protein>
<accession>A0ABD3XYC1</accession>
<organism evidence="2 3">
    <name type="scientific">Sinanodonta woodiana</name>
    <name type="common">Chinese pond mussel</name>
    <name type="synonym">Anodonta woodiana</name>
    <dbReference type="NCBI Taxonomy" id="1069815"/>
    <lineage>
        <taxon>Eukaryota</taxon>
        <taxon>Metazoa</taxon>
        <taxon>Spiralia</taxon>
        <taxon>Lophotrochozoa</taxon>
        <taxon>Mollusca</taxon>
        <taxon>Bivalvia</taxon>
        <taxon>Autobranchia</taxon>
        <taxon>Heteroconchia</taxon>
        <taxon>Palaeoheterodonta</taxon>
        <taxon>Unionida</taxon>
        <taxon>Unionoidea</taxon>
        <taxon>Unionidae</taxon>
        <taxon>Unioninae</taxon>
        <taxon>Sinanodonta</taxon>
    </lineage>
</organism>
<evidence type="ECO:0000256" key="1">
    <source>
        <dbReference type="SAM" id="MobiDB-lite"/>
    </source>
</evidence>
<comment type="caution">
    <text evidence="2">The sequence shown here is derived from an EMBL/GenBank/DDBJ whole genome shotgun (WGS) entry which is preliminary data.</text>
</comment>
<evidence type="ECO:0000313" key="2">
    <source>
        <dbReference type="EMBL" id="KAL3890038.1"/>
    </source>
</evidence>